<dbReference type="STRING" id="656914.SAMN00017405_1990"/>
<dbReference type="Gene3D" id="3.40.50.10880">
    <property type="entry name" value="Uncharacterised protein PF01937, DUF89, domain 3"/>
    <property type="match status" value="1"/>
</dbReference>
<dbReference type="PIRSF" id="PIRSF006593">
    <property type="entry name" value="UCP006593"/>
    <property type="match status" value="1"/>
</dbReference>
<dbReference type="Proteomes" id="UP000192731">
    <property type="component" value="Unassembled WGS sequence"/>
</dbReference>
<gene>
    <name evidence="2" type="ORF">SAMN00017405_1990</name>
</gene>
<evidence type="ECO:0000313" key="2">
    <source>
        <dbReference type="EMBL" id="SMB80776.1"/>
    </source>
</evidence>
<dbReference type="Gene3D" id="1.10.8.380">
    <property type="entry name" value="Uncharacterised protein PF01937, DUF89, domain 1"/>
    <property type="match status" value="1"/>
</dbReference>
<proteinExistence type="predicted"/>
<dbReference type="OrthoDB" id="9796465at2"/>
<evidence type="ECO:0000259" key="1">
    <source>
        <dbReference type="Pfam" id="PF01937"/>
    </source>
</evidence>
<dbReference type="InterPro" id="IPR002791">
    <property type="entry name" value="ARMT1-like_metal-bd"/>
</dbReference>
<dbReference type="Pfam" id="PF01937">
    <property type="entry name" value="ARMT1-like_dom"/>
    <property type="match status" value="1"/>
</dbReference>
<protein>
    <recommendedName>
        <fullName evidence="1">Damage-control phosphatase ARMT1-like metal-binding domain-containing protein</fullName>
    </recommendedName>
</protein>
<dbReference type="InterPro" id="IPR036075">
    <property type="entry name" value="ARMT-1-like_metal-bd_sf"/>
</dbReference>
<name>A0A1W1UI43_DESTI</name>
<dbReference type="RefSeq" id="WP_159446232.1">
    <property type="nucleotide sequence ID" value="NZ_FWWT01000006.1"/>
</dbReference>
<accession>A0A1W1UI43</accession>
<sequence length="285" mass="32299">MKIYYDCLPCLLRQAIDTVKLVTNNKSVQEKVIKEIMNDMASFNFNETPPFMASLIQSKIKKMLNIDDPYKEIKDKFNHSALKLSADSRKLIDNSSDKLETAIRISIAGNIIDFGVYSDLTEEDVKKTINDCLNRKIIFNKVEELKERIDRAEKILFLGDNAGEIVFDKLLIENLPIEKITYVVKKEPALNDSTMFDAAQIGMNKLVKVIDNGSNVPGTDLKQCSAEFLIEYEKSDLIISKGQGNYETLSDDKNKEIFFLLKAKCPVIADNLGCKVGDIVLKRNR</sequence>
<dbReference type="SUPFAM" id="SSF111321">
    <property type="entry name" value="AF1104-like"/>
    <property type="match status" value="1"/>
</dbReference>
<evidence type="ECO:0000313" key="3">
    <source>
        <dbReference type="Proteomes" id="UP000192731"/>
    </source>
</evidence>
<dbReference type="Gene3D" id="1.10.285.20">
    <property type="entry name" value="Uncharacterised protein PF01937, DUF89, domain 2"/>
    <property type="match status" value="1"/>
</dbReference>
<dbReference type="EMBL" id="FWWT01000006">
    <property type="protein sequence ID" value="SMB80776.1"/>
    <property type="molecule type" value="Genomic_DNA"/>
</dbReference>
<keyword evidence="3" id="KW-1185">Reference proteome</keyword>
<dbReference type="AlphaFoldDB" id="A0A1W1UI43"/>
<dbReference type="InterPro" id="IPR014444">
    <property type="entry name" value="PH1575-like"/>
</dbReference>
<reference evidence="2 3" key="1">
    <citation type="submission" date="2017-04" db="EMBL/GenBank/DDBJ databases">
        <authorList>
            <person name="Afonso C.L."/>
            <person name="Miller P.J."/>
            <person name="Scott M.A."/>
            <person name="Spackman E."/>
            <person name="Goraichik I."/>
            <person name="Dimitrov K.M."/>
            <person name="Suarez D.L."/>
            <person name="Swayne D.E."/>
        </authorList>
    </citation>
    <scope>NUCLEOTIDE SEQUENCE [LARGE SCALE GENOMIC DNA]</scope>
    <source>
        <strain evidence="2 3">DSM 11270</strain>
    </source>
</reference>
<feature type="domain" description="Damage-control phosphatase ARMT1-like metal-binding" evidence="1">
    <location>
        <begin position="4"/>
        <end position="279"/>
    </location>
</feature>
<organism evidence="2 3">
    <name type="scientific">Desulfonispora thiosulfatigenes DSM 11270</name>
    <dbReference type="NCBI Taxonomy" id="656914"/>
    <lineage>
        <taxon>Bacteria</taxon>
        <taxon>Bacillati</taxon>
        <taxon>Bacillota</taxon>
        <taxon>Clostridia</taxon>
        <taxon>Eubacteriales</taxon>
        <taxon>Peptococcaceae</taxon>
        <taxon>Desulfonispora</taxon>
    </lineage>
</organism>